<comment type="caution">
    <text evidence="3">The sequence shown here is derived from an EMBL/GenBank/DDBJ whole genome shotgun (WGS) entry which is preliminary data.</text>
</comment>
<organism evidence="3 4">
    <name type="scientific">Pleomorphomonas diazotrophica</name>
    <dbReference type="NCBI Taxonomy" id="1166257"/>
    <lineage>
        <taxon>Bacteria</taxon>
        <taxon>Pseudomonadati</taxon>
        <taxon>Pseudomonadota</taxon>
        <taxon>Alphaproteobacteria</taxon>
        <taxon>Hyphomicrobiales</taxon>
        <taxon>Pleomorphomonadaceae</taxon>
        <taxon>Pleomorphomonas</taxon>
    </lineage>
</organism>
<evidence type="ECO:0000313" key="3">
    <source>
        <dbReference type="EMBL" id="PKR87781.1"/>
    </source>
</evidence>
<name>A0A1I4TYN4_9HYPH</name>
<keyword evidence="4" id="KW-1185">Reference proteome</keyword>
<dbReference type="EMBL" id="PJNW01000016">
    <property type="protein sequence ID" value="PKR87781.1"/>
    <property type="molecule type" value="Genomic_DNA"/>
</dbReference>
<feature type="transmembrane region" description="Helical" evidence="2">
    <location>
        <begin position="42"/>
        <end position="64"/>
    </location>
</feature>
<feature type="region of interest" description="Disordered" evidence="1">
    <location>
        <begin position="1"/>
        <end position="37"/>
    </location>
</feature>
<gene>
    <name evidence="3" type="ORF">CXZ10_18845</name>
</gene>
<reference evidence="3 4" key="1">
    <citation type="submission" date="2017-12" db="EMBL/GenBank/DDBJ databases">
        <title>Anaerobic carbon monoxide metabolism by Pleomorphomonas carboxyditropha sp. nov., a new mesophilic hydrogenogenic carboxidotroph.</title>
        <authorList>
            <person name="Esquivel-Elizondo S."/>
            <person name="Krajmalnik-Brown R."/>
        </authorList>
    </citation>
    <scope>NUCLEOTIDE SEQUENCE [LARGE SCALE GENOMIC DNA]</scope>
    <source>
        <strain evidence="3 4">R5-392</strain>
    </source>
</reference>
<dbReference type="Proteomes" id="UP000233491">
    <property type="component" value="Unassembled WGS sequence"/>
</dbReference>
<evidence type="ECO:0000256" key="1">
    <source>
        <dbReference type="SAM" id="MobiDB-lite"/>
    </source>
</evidence>
<dbReference type="RefSeq" id="WP_101290904.1">
    <property type="nucleotide sequence ID" value="NZ_FOUQ01000006.1"/>
</dbReference>
<proteinExistence type="predicted"/>
<protein>
    <submittedName>
        <fullName evidence="3">Uncharacterized protein</fullName>
    </submittedName>
</protein>
<evidence type="ECO:0000256" key="2">
    <source>
        <dbReference type="SAM" id="Phobius"/>
    </source>
</evidence>
<accession>A0A1I4TYN4</accession>
<feature type="compositionally biased region" description="Polar residues" evidence="1">
    <location>
        <begin position="1"/>
        <end position="12"/>
    </location>
</feature>
<keyword evidence="2" id="KW-1133">Transmembrane helix</keyword>
<dbReference type="OrthoDB" id="8446965at2"/>
<keyword evidence="2" id="KW-0812">Transmembrane</keyword>
<dbReference type="AlphaFoldDB" id="A0A1I4TYN4"/>
<evidence type="ECO:0000313" key="4">
    <source>
        <dbReference type="Proteomes" id="UP000233491"/>
    </source>
</evidence>
<sequence length="162" mass="17287">MQSRVVASQHMSIGSPVKKKGGKATTASSGRRRTGGHQDTRSFVIAGTLALVLAAIVTAIWFYVKPFPVASSEPGPRPPPSVADLEAKKTHSYWKVGSSTYRHYITNTQTGEIVDAGTITVKEMLDQGIVVPGYSPPAKAGSKPSGKSELAVRFQALQEHLK</sequence>
<keyword evidence="2" id="KW-0472">Membrane</keyword>